<dbReference type="EMBL" id="BMAV01017655">
    <property type="protein sequence ID" value="GFY69499.1"/>
    <property type="molecule type" value="Genomic_DNA"/>
</dbReference>
<evidence type="ECO:0000256" key="1">
    <source>
        <dbReference type="SAM" id="MobiDB-lite"/>
    </source>
</evidence>
<evidence type="ECO:0000313" key="2">
    <source>
        <dbReference type="EMBL" id="GFS54548.1"/>
    </source>
</evidence>
<proteinExistence type="predicted"/>
<feature type="region of interest" description="Disordered" evidence="1">
    <location>
        <begin position="1"/>
        <end position="22"/>
    </location>
</feature>
<sequence length="115" mass="12710">MHSLKTSDSHADSSKPNLSTAKWEEKRYLLEPSVADENPLGNIHISANSRHSTAVGDTPTILEEDAVWLQVQVHAVNESQQTKKRVIRVQATIELGPPTVATCNAFKCNAKYSDR</sequence>
<dbReference type="EMBL" id="BMAV01026932">
    <property type="protein sequence ID" value="GFS54548.1"/>
    <property type="molecule type" value="Genomic_DNA"/>
</dbReference>
<dbReference type="AlphaFoldDB" id="A0A8X6IRF4"/>
<gene>
    <name evidence="2" type="ORF">TNIN_158871</name>
    <name evidence="3" type="ORF">TNIN_190311</name>
</gene>
<evidence type="ECO:0000313" key="4">
    <source>
        <dbReference type="Proteomes" id="UP000886998"/>
    </source>
</evidence>
<keyword evidence="4" id="KW-1185">Reference proteome</keyword>
<feature type="compositionally biased region" description="Basic and acidic residues" evidence="1">
    <location>
        <begin position="1"/>
        <end position="13"/>
    </location>
</feature>
<protein>
    <submittedName>
        <fullName evidence="2">Uncharacterized protein</fullName>
    </submittedName>
</protein>
<accession>A0A8X6IRF4</accession>
<comment type="caution">
    <text evidence="2">The sequence shown here is derived from an EMBL/GenBank/DDBJ whole genome shotgun (WGS) entry which is preliminary data.</text>
</comment>
<reference evidence="2" key="1">
    <citation type="submission" date="2020-08" db="EMBL/GenBank/DDBJ databases">
        <title>Multicomponent nature underlies the extraordinary mechanical properties of spider dragline silk.</title>
        <authorList>
            <person name="Kono N."/>
            <person name="Nakamura H."/>
            <person name="Mori M."/>
            <person name="Yoshida Y."/>
            <person name="Ohtoshi R."/>
            <person name="Malay A.D."/>
            <person name="Moran D.A.P."/>
            <person name="Tomita M."/>
            <person name="Numata K."/>
            <person name="Arakawa K."/>
        </authorList>
    </citation>
    <scope>NUCLEOTIDE SEQUENCE</scope>
</reference>
<dbReference type="Proteomes" id="UP000886998">
    <property type="component" value="Unassembled WGS sequence"/>
</dbReference>
<organism evidence="2 4">
    <name type="scientific">Trichonephila inaurata madagascariensis</name>
    <dbReference type="NCBI Taxonomy" id="2747483"/>
    <lineage>
        <taxon>Eukaryota</taxon>
        <taxon>Metazoa</taxon>
        <taxon>Ecdysozoa</taxon>
        <taxon>Arthropoda</taxon>
        <taxon>Chelicerata</taxon>
        <taxon>Arachnida</taxon>
        <taxon>Araneae</taxon>
        <taxon>Araneomorphae</taxon>
        <taxon>Entelegynae</taxon>
        <taxon>Araneoidea</taxon>
        <taxon>Nephilidae</taxon>
        <taxon>Trichonephila</taxon>
        <taxon>Trichonephila inaurata</taxon>
    </lineage>
</organism>
<evidence type="ECO:0000313" key="3">
    <source>
        <dbReference type="EMBL" id="GFY69499.1"/>
    </source>
</evidence>
<name>A0A8X6IRF4_9ARAC</name>